<dbReference type="Gene3D" id="3.40.50.300">
    <property type="entry name" value="P-loop containing nucleotide triphosphate hydrolases"/>
    <property type="match status" value="1"/>
</dbReference>
<evidence type="ECO:0000256" key="1">
    <source>
        <dbReference type="ARBA" id="ARBA00005771"/>
    </source>
</evidence>
<protein>
    <submittedName>
        <fullName evidence="4">(diamondback moth) hypothetical protein</fullName>
    </submittedName>
</protein>
<keyword evidence="2" id="KW-0808">Transferase</keyword>
<dbReference type="InterPro" id="IPR027417">
    <property type="entry name" value="P-loop_NTPase"/>
</dbReference>
<dbReference type="InterPro" id="IPR000863">
    <property type="entry name" value="Sulfotransferase_dom"/>
</dbReference>
<proteinExistence type="inferred from homology"/>
<evidence type="ECO:0000313" key="4">
    <source>
        <dbReference type="EMBL" id="CAG9133437.1"/>
    </source>
</evidence>
<dbReference type="AlphaFoldDB" id="A0A8S4G1V3"/>
<evidence type="ECO:0000313" key="5">
    <source>
        <dbReference type="Proteomes" id="UP000653454"/>
    </source>
</evidence>
<feature type="domain" description="Sulfotransferase" evidence="3">
    <location>
        <begin position="62"/>
        <end position="329"/>
    </location>
</feature>
<dbReference type="Proteomes" id="UP000653454">
    <property type="component" value="Unassembled WGS sequence"/>
</dbReference>
<dbReference type="Pfam" id="PF00685">
    <property type="entry name" value="Sulfotransfer_1"/>
    <property type="match status" value="1"/>
</dbReference>
<dbReference type="SUPFAM" id="SSF52540">
    <property type="entry name" value="P-loop containing nucleoside triphosphate hydrolases"/>
    <property type="match status" value="1"/>
</dbReference>
<keyword evidence="5" id="KW-1185">Reference proteome</keyword>
<dbReference type="PANTHER" id="PTHR11783">
    <property type="entry name" value="SULFOTRANSFERASE SULT"/>
    <property type="match status" value="1"/>
</dbReference>
<organism evidence="4 5">
    <name type="scientific">Plutella xylostella</name>
    <name type="common">Diamondback moth</name>
    <name type="synonym">Plutella maculipennis</name>
    <dbReference type="NCBI Taxonomy" id="51655"/>
    <lineage>
        <taxon>Eukaryota</taxon>
        <taxon>Metazoa</taxon>
        <taxon>Ecdysozoa</taxon>
        <taxon>Arthropoda</taxon>
        <taxon>Hexapoda</taxon>
        <taxon>Insecta</taxon>
        <taxon>Pterygota</taxon>
        <taxon>Neoptera</taxon>
        <taxon>Endopterygota</taxon>
        <taxon>Lepidoptera</taxon>
        <taxon>Glossata</taxon>
        <taxon>Ditrysia</taxon>
        <taxon>Yponomeutoidea</taxon>
        <taxon>Plutellidae</taxon>
        <taxon>Plutella</taxon>
    </lineage>
</organism>
<dbReference type="EMBL" id="CAJHNJ030000061">
    <property type="protein sequence ID" value="CAG9133437.1"/>
    <property type="molecule type" value="Genomic_DNA"/>
</dbReference>
<evidence type="ECO:0000259" key="3">
    <source>
        <dbReference type="Pfam" id="PF00685"/>
    </source>
</evidence>
<accession>A0A8S4G1V3</accession>
<dbReference type="GO" id="GO:0008146">
    <property type="term" value="F:sulfotransferase activity"/>
    <property type="evidence" value="ECO:0007669"/>
    <property type="project" value="InterPro"/>
</dbReference>
<comment type="caution">
    <text evidence="4">The sequence shown here is derived from an EMBL/GenBank/DDBJ whole genome shotgun (WGS) entry which is preliminary data.</text>
</comment>
<evidence type="ECO:0000256" key="2">
    <source>
        <dbReference type="ARBA" id="ARBA00022679"/>
    </source>
</evidence>
<name>A0A8S4G1V3_PLUXY</name>
<sequence>MAPKKYPHDITFVSPEEEKLIVKCIYGYLKCGTFVKVGPQRYVLPAKFRRCAEYIYNMQVRPDDTWVITFPRSGTTWTQEMVWLLQNDLDFKTAKEVPLYERFPQLIVTAQIPDLAHYLIRANFMNLANFQGLDAAIRQPSWESIDHAPSPRFIKTHLPLSLLPPNLLDVAKVVYVARDPRDVAVSYYYLQKHIGKGIVRASFMEFWEAFRKDLLPFTPVVAHANEAWQKRNHKNLHFIFYEDLKKDLSLEVRSMCKFLGREYSDLKLSLLVDHLAFDNLKKNKTVNNNLHNDQKAQFIRKGEIGGWVEHFDDKMVVQAQEYLRTRLAKVDVRYPTIPCSITDTDCWESEKEVTHL</sequence>
<comment type="similarity">
    <text evidence="1">Belongs to the sulfotransferase 1 family.</text>
</comment>
<reference evidence="4" key="1">
    <citation type="submission" date="2020-11" db="EMBL/GenBank/DDBJ databases">
        <authorList>
            <person name="Whiteford S."/>
        </authorList>
    </citation>
    <scope>NUCLEOTIDE SEQUENCE</scope>
</reference>
<gene>
    <name evidence="4" type="ORF">PLXY2_LOCUS11676</name>
</gene>